<sequence length="43" mass="4801">MSCQSAPAMNYHRAVEPCGSSLSLPQQAIDHYYTLFVAAEVQW</sequence>
<name>A0ABN9B7X8_9NEOB</name>
<proteinExistence type="predicted"/>
<evidence type="ECO:0000313" key="1">
    <source>
        <dbReference type="EMBL" id="CAI9543659.1"/>
    </source>
</evidence>
<accession>A0ABN9B7X8</accession>
<comment type="caution">
    <text evidence="1">The sequence shown here is derived from an EMBL/GenBank/DDBJ whole genome shotgun (WGS) entry which is preliminary data.</text>
</comment>
<keyword evidence="2" id="KW-1185">Reference proteome</keyword>
<protein>
    <submittedName>
        <fullName evidence="1">Uncharacterized protein</fullName>
    </submittedName>
</protein>
<reference evidence="1" key="1">
    <citation type="submission" date="2023-05" db="EMBL/GenBank/DDBJ databases">
        <authorList>
            <person name="Stuckert A."/>
        </authorList>
    </citation>
    <scope>NUCLEOTIDE SEQUENCE</scope>
</reference>
<organism evidence="1 2">
    <name type="scientific">Staurois parvus</name>
    <dbReference type="NCBI Taxonomy" id="386267"/>
    <lineage>
        <taxon>Eukaryota</taxon>
        <taxon>Metazoa</taxon>
        <taxon>Chordata</taxon>
        <taxon>Craniata</taxon>
        <taxon>Vertebrata</taxon>
        <taxon>Euteleostomi</taxon>
        <taxon>Amphibia</taxon>
        <taxon>Batrachia</taxon>
        <taxon>Anura</taxon>
        <taxon>Neobatrachia</taxon>
        <taxon>Ranoidea</taxon>
        <taxon>Ranidae</taxon>
        <taxon>Staurois</taxon>
    </lineage>
</organism>
<gene>
    <name evidence="1" type="ORF">SPARVUS_LOCUS2341232</name>
</gene>
<evidence type="ECO:0000313" key="2">
    <source>
        <dbReference type="Proteomes" id="UP001162483"/>
    </source>
</evidence>
<dbReference type="Proteomes" id="UP001162483">
    <property type="component" value="Unassembled WGS sequence"/>
</dbReference>
<feature type="non-terminal residue" evidence="1">
    <location>
        <position position="43"/>
    </location>
</feature>
<dbReference type="EMBL" id="CATNWA010002754">
    <property type="protein sequence ID" value="CAI9543659.1"/>
    <property type="molecule type" value="Genomic_DNA"/>
</dbReference>